<dbReference type="Pfam" id="PF00213">
    <property type="entry name" value="OSCP"/>
    <property type="match status" value="1"/>
</dbReference>
<comment type="function">
    <text evidence="11 13">F(1)F(0) ATP synthase produces ATP from ADP in the presence of a proton or sodium gradient. F-type ATPases consist of two structural domains, F(1) containing the extramembraneous catalytic core and F(0) containing the membrane proton channel, linked together by a central stalk and a peripheral stalk. During catalysis, ATP synthesis in the catalytic domain of F(1) is coupled via a rotary mechanism of the central stalk subunits to proton translocation.</text>
</comment>
<accession>F2Z9N2</accession>
<dbReference type="HAMAP" id="MF_01398">
    <property type="entry name" value="ATP_synth_b_bprime"/>
    <property type="match status" value="1"/>
</dbReference>
<keyword evidence="6 13" id="KW-1133">Transmembrane helix</keyword>
<dbReference type="Pfam" id="PF00430">
    <property type="entry name" value="ATP-synt_B"/>
    <property type="match status" value="1"/>
</dbReference>
<dbReference type="GO" id="GO:0046961">
    <property type="term" value="F:proton-transporting ATPase activity, rotational mechanism"/>
    <property type="evidence" value="ECO:0007669"/>
    <property type="project" value="TreeGrafter"/>
</dbReference>
<dbReference type="GO" id="GO:0012505">
    <property type="term" value="C:endomembrane system"/>
    <property type="evidence" value="ECO:0007669"/>
    <property type="project" value="UniProtKB-SubCell"/>
</dbReference>
<dbReference type="GO" id="GO:0046933">
    <property type="term" value="F:proton-transporting ATP synthase activity, rotational mechanism"/>
    <property type="evidence" value="ECO:0007669"/>
    <property type="project" value="UniProtKB-UniRule"/>
</dbReference>
<dbReference type="CDD" id="cd06503">
    <property type="entry name" value="ATP-synt_Fo_b"/>
    <property type="match status" value="1"/>
</dbReference>
<dbReference type="PANTHER" id="PTHR33445">
    <property type="entry name" value="ATP SYNTHASE SUBUNIT B', CHLOROPLASTIC"/>
    <property type="match status" value="1"/>
</dbReference>
<evidence type="ECO:0000256" key="4">
    <source>
        <dbReference type="ARBA" id="ARBA00022692"/>
    </source>
</evidence>
<dbReference type="InterPro" id="IPR000711">
    <property type="entry name" value="ATPase_OSCP/dsu"/>
</dbReference>
<comment type="function">
    <text evidence="13">Component of the F(0) channel, it forms part of the peripheral stalk, linking F(1) to F(0).</text>
</comment>
<dbReference type="EMBL" id="AB602793">
    <property type="protein sequence ID" value="BAK19937.1"/>
    <property type="molecule type" value="Genomic_DNA"/>
</dbReference>
<comment type="similarity">
    <text evidence="1 13">Belongs to the ATPase B chain family.</text>
</comment>
<evidence type="ECO:0000256" key="12">
    <source>
        <dbReference type="ARBA" id="ARBA00037847"/>
    </source>
</evidence>
<dbReference type="AlphaFoldDB" id="F2Z9N2"/>
<name>F2Z9N2_APHHA</name>
<comment type="subcellular location">
    <subcellularLocation>
        <location evidence="13">Cellular thylakoid membrane</location>
        <topology evidence="13">Single-pass membrane protein</topology>
    </subcellularLocation>
    <subcellularLocation>
        <location evidence="12">Endomembrane system</location>
        <topology evidence="12">Single-pass membrane protein</topology>
    </subcellularLocation>
</comment>
<evidence type="ECO:0000256" key="1">
    <source>
        <dbReference type="ARBA" id="ARBA00005513"/>
    </source>
</evidence>
<dbReference type="GO" id="GO:0031676">
    <property type="term" value="C:plasma membrane-derived thylakoid membrane"/>
    <property type="evidence" value="ECO:0007669"/>
    <property type="project" value="UniProtKB-SubCell"/>
</dbReference>
<evidence type="ECO:0000256" key="7">
    <source>
        <dbReference type="ARBA" id="ARBA00023065"/>
    </source>
</evidence>
<evidence type="ECO:0000256" key="6">
    <source>
        <dbReference type="ARBA" id="ARBA00022989"/>
    </source>
</evidence>
<dbReference type="NCBIfam" id="TIGR03321">
    <property type="entry name" value="alt_F1F0_F0_B"/>
    <property type="match status" value="1"/>
</dbReference>
<feature type="coiled-coil region" evidence="14">
    <location>
        <begin position="38"/>
        <end position="116"/>
    </location>
</feature>
<evidence type="ECO:0000256" key="3">
    <source>
        <dbReference type="ARBA" id="ARBA00022547"/>
    </source>
</evidence>
<keyword evidence="10 13" id="KW-0066">ATP synthesis</keyword>
<dbReference type="InterPro" id="IPR050059">
    <property type="entry name" value="ATP_synthase_B_chain"/>
</dbReference>
<evidence type="ECO:0000256" key="2">
    <source>
        <dbReference type="ARBA" id="ARBA00022448"/>
    </source>
</evidence>
<keyword evidence="2 13" id="KW-0813">Transport</keyword>
<sequence>MLFDWFTFFAQIINFVILVYLLWRFLYRPINKVMDDRQRQLQERWNDAREQEEKAQQEAQKYRDQQAELEAQREALISEAKAEAEQKRQQLRQSAREEIQQRREQWQEALQQEKESFYARSRQKLQQETITICRRVLQDLADAELEDQAIALFLERLKDQSNNEETELSNLKNTGIEDVVVWSGFELSSPQRQQIALTLEKQNLTHSNAITFETNPDLIFGIEARFGDHEVRWSVDDYLQDLDRTFSELFTTNISH</sequence>
<evidence type="ECO:0000256" key="9">
    <source>
        <dbReference type="ARBA" id="ARBA00023136"/>
    </source>
</evidence>
<evidence type="ECO:0000256" key="5">
    <source>
        <dbReference type="ARBA" id="ARBA00022781"/>
    </source>
</evidence>
<evidence type="ECO:0000256" key="8">
    <source>
        <dbReference type="ARBA" id="ARBA00023078"/>
    </source>
</evidence>
<dbReference type="PANTHER" id="PTHR33445:SF2">
    <property type="entry name" value="ATP SYNTHASE SUBUNIT B', CHLOROPLASTIC"/>
    <property type="match status" value="1"/>
</dbReference>
<evidence type="ECO:0000256" key="11">
    <source>
        <dbReference type="ARBA" id="ARBA00025198"/>
    </source>
</evidence>
<keyword evidence="9 13" id="KW-0472">Membrane</keyword>
<keyword evidence="7 13" id="KW-0406">Ion transport</keyword>
<proteinExistence type="inferred from homology"/>
<dbReference type="GO" id="GO:0045259">
    <property type="term" value="C:proton-transporting ATP synthase complex"/>
    <property type="evidence" value="ECO:0007669"/>
    <property type="project" value="UniProtKB-KW"/>
</dbReference>
<evidence type="ECO:0000256" key="13">
    <source>
        <dbReference type="HAMAP-Rule" id="MF_01398"/>
    </source>
</evidence>
<comment type="subunit">
    <text evidence="13">F-type ATPases have 2 components, F(1) - the catalytic core - and F(0) - the membrane proton channel. F(1) has five subunits: alpha(3), beta(3), gamma(1), delta(1), epsilon(1). F(0) has four main subunits: a(1), b(1), b'(1) and c(10-14). The alpha and beta chains form an alternating ring which encloses part of the gamma chain. F(1) is attached to F(0) by a central stalk formed by the gamma and epsilon chains, while a peripheral stalk is formed by the delta, b and b' chains.</text>
</comment>
<reference evidence="15" key="1">
    <citation type="journal article" date="2011" name="J. Biol. Chem.">
        <title>Halotolerant Cyanobacterium Aphanothece halophytica Contains an Na+-dependent F1F0-ATP Synthase with a Potential Role in Salt-stress Tolerance.</title>
        <authorList>
            <person name="Soontharapirakkul K."/>
            <person name="Promden W."/>
            <person name="Yamada N."/>
            <person name="Kageyama H."/>
            <person name="Incharoensakdi A."/>
            <person name="Iwamoto-Kihara A."/>
            <person name="Takabe T."/>
        </authorList>
    </citation>
    <scope>NUCLEOTIDE SEQUENCE</scope>
</reference>
<evidence type="ECO:0000256" key="10">
    <source>
        <dbReference type="ARBA" id="ARBA00023310"/>
    </source>
</evidence>
<keyword evidence="5 13" id="KW-0375">Hydrogen ion transport</keyword>
<feature type="transmembrane region" description="Helical" evidence="13">
    <location>
        <begin position="6"/>
        <end position="27"/>
    </location>
</feature>
<keyword evidence="14" id="KW-0175">Coiled coil</keyword>
<organism evidence="15">
    <name type="scientific">Aphanothece halophytica</name>
    <dbReference type="NCBI Taxonomy" id="72020"/>
    <lineage>
        <taxon>Bacteria</taxon>
        <taxon>Bacillati</taxon>
        <taxon>Cyanobacteriota</taxon>
        <taxon>Cyanophyceae</taxon>
        <taxon>Oscillatoriophycideae</taxon>
        <taxon>Chroococcales</taxon>
        <taxon>Aphanothecaceae</taxon>
        <taxon>Aphanothece</taxon>
    </lineage>
</organism>
<dbReference type="InterPro" id="IPR002146">
    <property type="entry name" value="ATP_synth_b/b'su_bac/chlpt"/>
</dbReference>
<evidence type="ECO:0000313" key="15">
    <source>
        <dbReference type="EMBL" id="BAK19937.1"/>
    </source>
</evidence>
<protein>
    <recommendedName>
        <fullName evidence="13">ATP synthase subunit b</fullName>
    </recommendedName>
    <alternativeName>
        <fullName evidence="13">ATP synthase F(0) sector subunit b</fullName>
    </alternativeName>
    <alternativeName>
        <fullName evidence="13">ATPase subunit I</fullName>
    </alternativeName>
    <alternativeName>
        <fullName evidence="13">F-type ATPase subunit b</fullName>
        <shortName evidence="13">F-ATPase subunit b</shortName>
    </alternativeName>
</protein>
<dbReference type="InterPro" id="IPR017707">
    <property type="entry name" value="Alt_ATP_synth_F0_bsu"/>
</dbReference>
<keyword evidence="4 13" id="KW-0812">Transmembrane</keyword>
<keyword evidence="3 13" id="KW-0138">CF(0)</keyword>
<keyword evidence="8 13" id="KW-0793">Thylakoid</keyword>
<gene>
    <name evidence="15" type="primary">ApNa+atpF</name>
    <name evidence="13" type="synonym">atpF</name>
</gene>
<evidence type="ECO:0000256" key="14">
    <source>
        <dbReference type="SAM" id="Coils"/>
    </source>
</evidence>